<evidence type="ECO:0000313" key="7">
    <source>
        <dbReference type="EMBL" id="CAL1142174.1"/>
    </source>
</evidence>
<feature type="region of interest" description="Disordered" evidence="4">
    <location>
        <begin position="1"/>
        <end position="32"/>
    </location>
</feature>
<dbReference type="Proteomes" id="UP001152797">
    <property type="component" value="Unassembled WGS sequence"/>
</dbReference>
<dbReference type="InterPro" id="IPR019734">
    <property type="entry name" value="TPR_rpt"/>
</dbReference>
<dbReference type="Gene3D" id="1.25.40.10">
    <property type="entry name" value="Tetratricopeptide repeat domain"/>
    <property type="match status" value="1"/>
</dbReference>
<evidence type="ECO:0000259" key="5">
    <source>
        <dbReference type="SMART" id="SM00847"/>
    </source>
</evidence>
<evidence type="ECO:0000313" key="6">
    <source>
        <dbReference type="EMBL" id="CAI3988799.1"/>
    </source>
</evidence>
<dbReference type="EMBL" id="CAMXCT020001302">
    <property type="protein sequence ID" value="CAL1142174.1"/>
    <property type="molecule type" value="Genomic_DNA"/>
</dbReference>
<evidence type="ECO:0000256" key="2">
    <source>
        <dbReference type="ARBA" id="ARBA00022806"/>
    </source>
</evidence>
<reference evidence="6" key="1">
    <citation type="submission" date="2022-10" db="EMBL/GenBank/DDBJ databases">
        <authorList>
            <person name="Chen Y."/>
            <person name="Dougan E. K."/>
            <person name="Chan C."/>
            <person name="Rhodes N."/>
            <person name="Thang M."/>
        </authorList>
    </citation>
    <scope>NUCLEOTIDE SEQUENCE</scope>
</reference>
<gene>
    <name evidence="6" type="ORF">C1SCF055_LOCUS15923</name>
</gene>
<dbReference type="SMART" id="SM00028">
    <property type="entry name" value="TPR"/>
    <property type="match status" value="2"/>
</dbReference>
<evidence type="ECO:0000256" key="3">
    <source>
        <dbReference type="SAM" id="Coils"/>
    </source>
</evidence>
<feature type="compositionally biased region" description="Basic residues" evidence="4">
    <location>
        <begin position="300"/>
        <end position="314"/>
    </location>
</feature>
<evidence type="ECO:0000313" key="8">
    <source>
        <dbReference type="EMBL" id="CAL4776111.1"/>
    </source>
</evidence>
<evidence type="ECO:0000313" key="9">
    <source>
        <dbReference type="Proteomes" id="UP001152797"/>
    </source>
</evidence>
<evidence type="ECO:0000256" key="4">
    <source>
        <dbReference type="SAM" id="MobiDB-lite"/>
    </source>
</evidence>
<dbReference type="PANTHER" id="PTHR18934">
    <property type="entry name" value="ATP-DEPENDENT RNA HELICASE"/>
    <property type="match status" value="1"/>
</dbReference>
<dbReference type="InterPro" id="IPR007502">
    <property type="entry name" value="Helicase-assoc_dom"/>
</dbReference>
<dbReference type="GO" id="GO:0016787">
    <property type="term" value="F:hydrolase activity"/>
    <property type="evidence" value="ECO:0007669"/>
    <property type="project" value="UniProtKB-KW"/>
</dbReference>
<feature type="region of interest" description="Disordered" evidence="4">
    <location>
        <begin position="281"/>
        <end position="316"/>
    </location>
</feature>
<dbReference type="Pfam" id="PF13424">
    <property type="entry name" value="TPR_12"/>
    <property type="match status" value="1"/>
</dbReference>
<dbReference type="EMBL" id="CAMXCT010001302">
    <property type="protein sequence ID" value="CAI3988799.1"/>
    <property type="molecule type" value="Genomic_DNA"/>
</dbReference>
<keyword evidence="3" id="KW-0175">Coiled coil</keyword>
<reference evidence="7" key="2">
    <citation type="submission" date="2024-04" db="EMBL/GenBank/DDBJ databases">
        <authorList>
            <person name="Chen Y."/>
            <person name="Shah S."/>
            <person name="Dougan E. K."/>
            <person name="Thang M."/>
            <person name="Chan C."/>
        </authorList>
    </citation>
    <scope>NUCLEOTIDE SEQUENCE [LARGE SCALE GENOMIC DNA]</scope>
</reference>
<keyword evidence="1" id="KW-0378">Hydrolase</keyword>
<dbReference type="PANTHER" id="PTHR18934:SF221">
    <property type="entry name" value="ATP-DEPENDENT RNA HELICASE DHX34-RELATED"/>
    <property type="match status" value="1"/>
</dbReference>
<sequence length="1028" mass="114500">MAGYDRRDWKALELPPPEPRPETEPLVEDADGNGAGWSASFGRRQAEISLLQNLGLVSSTSTPRLLLALTPLGRVLSRLPVDVGVGKLLLLSLVFGVQSSAVVLASAYGLHSPRVQKQGERQGGRSHFDHRRGDLFTTLRVYQSWLRERSRCEGGSDARSRRWCREHGLDERLLFEVNKMNIQLCDLLRDGAGRGSDGGTGLGTALRKMRMARLQERMGQLDGRLSGEERKALEMELEELKSREAARQRRRLEFEDGDGVLAEDERGLGYSVKDRDFYGSDGEDVANASGGEGNFNRELNRRKRRKVAKAKPSKVRLPENDGLAERMRRRNVEFELRYGNHRHTMKALETLTGQQEELLQLVVALAFYPNLALPSENNRERCSAECVFHTRHVPFVNLHPSSVLYPQLPTLLGPHDALAYGSILQTHLPFMTHVTRCPVVPVVLLCAARVDVTNNCRMLICDQWLQLCFEDGDDVQCLVEDAIVLRRSLQQSLDQEVLDLFEAFSDGGLSSDLSAATAPCVGAGTVPQRWRSAVKTLKGQDLVVRILGFWQRSWEFKWQVLMPNEYMAFRCDDPLADEPDFAGDSWLHYGSISEAAVKPESSLVSDHLAMAFFCPSCQRTLRLNRHGIAQHRAECGAAPETTAAMPARWRCEKCDFTLPADCSALEILKHRRTHGLRTAPCRCWGWGDQQDDDSARGSHTDDFPGAQKAELYSARIVEKFKVIRALAYQCEGQAAEMWECAAMMQKLAKEIQTLLGAGQGYPQMQDQEEDNLLDVFAEVRESAENMAHVDARSLWQSVCCRVLAASRRAEQLLQPLLPMEISPEEVGPHAAESVAFTHLTAQSHNQASLEGSVTAATARQTLGEAEAADFSEENFGGGTEAQMQELKDKLLELQNERRYQDQPDIAVTLYRLGLLSSQDGDFKGAKQQLQECLRMTRYLNGDKDHEDIAAILHQLGVVSGQAGDLEQAKQQLEESLRMKRSLHAGRDHADIAATLHVLGLVSGQAGDLEKSKERQPAGGVLTKQGPLE</sequence>
<dbReference type="GO" id="GO:0003723">
    <property type="term" value="F:RNA binding"/>
    <property type="evidence" value="ECO:0007669"/>
    <property type="project" value="TreeGrafter"/>
</dbReference>
<organism evidence="6">
    <name type="scientific">Cladocopium goreaui</name>
    <dbReference type="NCBI Taxonomy" id="2562237"/>
    <lineage>
        <taxon>Eukaryota</taxon>
        <taxon>Sar</taxon>
        <taxon>Alveolata</taxon>
        <taxon>Dinophyceae</taxon>
        <taxon>Suessiales</taxon>
        <taxon>Symbiodiniaceae</taxon>
        <taxon>Cladocopium</taxon>
    </lineage>
</organism>
<dbReference type="GO" id="GO:0004386">
    <property type="term" value="F:helicase activity"/>
    <property type="evidence" value="ECO:0007669"/>
    <property type="project" value="UniProtKB-KW"/>
</dbReference>
<protein>
    <submittedName>
        <fullName evidence="8">Helicase-associated domain-containing protein</fullName>
    </submittedName>
</protein>
<dbReference type="InterPro" id="IPR011990">
    <property type="entry name" value="TPR-like_helical_dom_sf"/>
</dbReference>
<accession>A0A9P1CBV4</accession>
<dbReference type="OrthoDB" id="428238at2759"/>
<comment type="caution">
    <text evidence="6">The sequence shown here is derived from an EMBL/GenBank/DDBJ whole genome shotgun (WGS) entry which is preliminary data.</text>
</comment>
<dbReference type="Gene3D" id="1.20.120.1080">
    <property type="match status" value="1"/>
</dbReference>
<feature type="coiled-coil region" evidence="3">
    <location>
        <begin position="211"/>
        <end position="250"/>
    </location>
</feature>
<keyword evidence="9" id="KW-1185">Reference proteome</keyword>
<name>A0A9P1CBV4_9DINO</name>
<dbReference type="SMART" id="SM00847">
    <property type="entry name" value="HA2"/>
    <property type="match status" value="1"/>
</dbReference>
<dbReference type="SUPFAM" id="SSF48452">
    <property type="entry name" value="TPR-like"/>
    <property type="match status" value="1"/>
</dbReference>
<keyword evidence="2 8" id="KW-0347">Helicase</keyword>
<keyword evidence="2 8" id="KW-0547">Nucleotide-binding</keyword>
<dbReference type="EMBL" id="CAMXCT030001302">
    <property type="protein sequence ID" value="CAL4776111.1"/>
    <property type="molecule type" value="Genomic_DNA"/>
</dbReference>
<keyword evidence="2 8" id="KW-0067">ATP-binding</keyword>
<feature type="region of interest" description="Disordered" evidence="4">
    <location>
        <begin position="1006"/>
        <end position="1028"/>
    </location>
</feature>
<feature type="compositionally biased region" description="Basic and acidic residues" evidence="4">
    <location>
        <begin position="1"/>
        <end position="11"/>
    </location>
</feature>
<feature type="domain" description="Helicase-associated" evidence="5">
    <location>
        <begin position="45"/>
        <end position="139"/>
    </location>
</feature>
<evidence type="ECO:0000256" key="1">
    <source>
        <dbReference type="ARBA" id="ARBA00022801"/>
    </source>
</evidence>
<dbReference type="AlphaFoldDB" id="A0A9P1CBV4"/>
<proteinExistence type="predicted"/>